<organism evidence="5 6">
    <name type="scientific">Nocardiopsis rhodophaea</name>
    <dbReference type="NCBI Taxonomy" id="280238"/>
    <lineage>
        <taxon>Bacteria</taxon>
        <taxon>Bacillati</taxon>
        <taxon>Actinomycetota</taxon>
        <taxon>Actinomycetes</taxon>
        <taxon>Streptosporangiales</taxon>
        <taxon>Nocardiopsidaceae</taxon>
        <taxon>Nocardiopsis</taxon>
    </lineage>
</organism>
<dbReference type="SUPFAM" id="SSF53187">
    <property type="entry name" value="Zn-dependent exopeptidases"/>
    <property type="match status" value="1"/>
</dbReference>
<evidence type="ECO:0000313" key="5">
    <source>
        <dbReference type="EMBL" id="GAA1996025.1"/>
    </source>
</evidence>
<dbReference type="Gene3D" id="3.40.630.40">
    <property type="entry name" value="Zn-dependent exopeptidases"/>
    <property type="match status" value="1"/>
</dbReference>
<dbReference type="PANTHER" id="PTHR30404:SF0">
    <property type="entry name" value="N-ACETYLMURAMOYL-L-ALANINE AMIDASE AMIC"/>
    <property type="match status" value="1"/>
</dbReference>
<accession>A0ABP5EDH3</accession>
<keyword evidence="6" id="KW-1185">Reference proteome</keyword>
<keyword evidence="3" id="KW-0732">Signal</keyword>
<protein>
    <submittedName>
        <fullName evidence="5">N-acetylmuramoyl-L-alanine amidase</fullName>
    </submittedName>
</protein>
<dbReference type="PROSITE" id="PS51257">
    <property type="entry name" value="PROKAR_LIPOPROTEIN"/>
    <property type="match status" value="1"/>
</dbReference>
<feature type="signal peptide" evidence="3">
    <location>
        <begin position="1"/>
        <end position="38"/>
    </location>
</feature>
<name>A0ABP5EDH3_9ACTN</name>
<dbReference type="RefSeq" id="WP_344162033.1">
    <property type="nucleotide sequence ID" value="NZ_BAAAPC010000008.1"/>
</dbReference>
<comment type="caution">
    <text evidence="5">The sequence shown here is derived from an EMBL/GenBank/DDBJ whole genome shotgun (WGS) entry which is preliminary data.</text>
</comment>
<feature type="chain" id="PRO_5047436095" evidence="3">
    <location>
        <begin position="39"/>
        <end position="312"/>
    </location>
</feature>
<evidence type="ECO:0000256" key="2">
    <source>
        <dbReference type="SAM" id="MobiDB-lite"/>
    </source>
</evidence>
<dbReference type="PANTHER" id="PTHR30404">
    <property type="entry name" value="N-ACETYLMURAMOYL-L-ALANINE AMIDASE"/>
    <property type="match status" value="1"/>
</dbReference>
<dbReference type="InterPro" id="IPR002508">
    <property type="entry name" value="MurNAc-LAA_cat"/>
</dbReference>
<proteinExistence type="predicted"/>
<dbReference type="EMBL" id="BAAAPC010000008">
    <property type="protein sequence ID" value="GAA1996025.1"/>
    <property type="molecule type" value="Genomic_DNA"/>
</dbReference>
<dbReference type="Pfam" id="PF01520">
    <property type="entry name" value="Amidase_3"/>
    <property type="match status" value="1"/>
</dbReference>
<evidence type="ECO:0000259" key="4">
    <source>
        <dbReference type="SMART" id="SM00646"/>
    </source>
</evidence>
<dbReference type="SMART" id="SM00646">
    <property type="entry name" value="Ami_3"/>
    <property type="match status" value="1"/>
</dbReference>
<evidence type="ECO:0000313" key="6">
    <source>
        <dbReference type="Proteomes" id="UP001501585"/>
    </source>
</evidence>
<feature type="compositionally biased region" description="Basic and acidic residues" evidence="2">
    <location>
        <begin position="73"/>
        <end position="85"/>
    </location>
</feature>
<gene>
    <name evidence="5" type="ORF">GCM10009799_23170</name>
</gene>
<feature type="region of interest" description="Disordered" evidence="2">
    <location>
        <begin position="39"/>
        <end position="110"/>
    </location>
</feature>
<sequence length="312" mass="32222">MTITRTGTGELHPMARGMSLVTVAVLALLASTACTAVAGDDRPEPRVTDAAGDPRAGGEGDASATPPAADPDEAGRENGDGRKNADGGTSSGPLAGMTVVIDPGHNGGNEDAPDEINKLVPAGPSKKECDTVGAESSGGYAEHEFTWDFSQNLADQLESEGATVVLTRDDDTGVGPCINERAEIGNDAEADAAISIHADGGPATGRGFHLIAPGRVEGFTEDIVEPSRQLAKDVRAAYRAGSGLPYADYLAEDGLDERTDLGGLNLSTVPKVFLEAGNMRNPADAKKLADEEWREKAAGAVAEGIARYLQRD</sequence>
<evidence type="ECO:0000256" key="3">
    <source>
        <dbReference type="SAM" id="SignalP"/>
    </source>
</evidence>
<keyword evidence="1" id="KW-0378">Hydrolase</keyword>
<dbReference type="Proteomes" id="UP001501585">
    <property type="component" value="Unassembled WGS sequence"/>
</dbReference>
<evidence type="ECO:0000256" key="1">
    <source>
        <dbReference type="ARBA" id="ARBA00022801"/>
    </source>
</evidence>
<dbReference type="CDD" id="cd02696">
    <property type="entry name" value="MurNAc-LAA"/>
    <property type="match status" value="1"/>
</dbReference>
<dbReference type="InterPro" id="IPR050695">
    <property type="entry name" value="N-acetylmuramoyl_amidase_3"/>
</dbReference>
<feature type="domain" description="MurNAc-LAA" evidence="4">
    <location>
        <begin position="182"/>
        <end position="306"/>
    </location>
</feature>
<reference evidence="6" key="1">
    <citation type="journal article" date="2019" name="Int. J. Syst. Evol. Microbiol.">
        <title>The Global Catalogue of Microorganisms (GCM) 10K type strain sequencing project: providing services to taxonomists for standard genome sequencing and annotation.</title>
        <authorList>
            <consortium name="The Broad Institute Genomics Platform"/>
            <consortium name="The Broad Institute Genome Sequencing Center for Infectious Disease"/>
            <person name="Wu L."/>
            <person name="Ma J."/>
        </authorList>
    </citation>
    <scope>NUCLEOTIDE SEQUENCE [LARGE SCALE GENOMIC DNA]</scope>
    <source>
        <strain evidence="6">JCM 15313</strain>
    </source>
</reference>